<dbReference type="PROSITE" id="PS51257">
    <property type="entry name" value="PROKAR_LIPOPROTEIN"/>
    <property type="match status" value="1"/>
</dbReference>
<reference evidence="2 3" key="1">
    <citation type="submission" date="2020-06" db="EMBL/GenBank/DDBJ databases">
        <title>Interaction of electrochemicaly active bacteria, Geobacter bremensis R4 on different carbon anode.</title>
        <authorList>
            <person name="Meng L."/>
            <person name="Yoshida N."/>
        </authorList>
    </citation>
    <scope>NUCLEOTIDE SEQUENCE [LARGE SCALE GENOMIC DNA]</scope>
    <source>
        <strain evidence="2 3">R4</strain>
    </source>
</reference>
<dbReference type="SUPFAM" id="SSF48695">
    <property type="entry name" value="Multiheme cytochromes"/>
    <property type="match status" value="1"/>
</dbReference>
<protein>
    <submittedName>
        <fullName evidence="2">Uncharacterized protein</fullName>
    </submittedName>
</protein>
<evidence type="ECO:0000313" key="3">
    <source>
        <dbReference type="Proteomes" id="UP000515472"/>
    </source>
</evidence>
<keyword evidence="1" id="KW-0732">Signal</keyword>
<dbReference type="AlphaFoldDB" id="A0A6S6M9A5"/>
<gene>
    <name evidence="2" type="ORF">GEOBRER4_n3211</name>
</gene>
<dbReference type="InterPro" id="IPR036280">
    <property type="entry name" value="Multihaem_cyt_sf"/>
</dbReference>
<sequence>MSVRHFHLGLVFANFALPVLLVAGCNQDTSSSAGPADGQSATTLGKVTTRVATSAEVSTLPARGKQKLSAPPAVAVFGMIYIDANTGKEYIFDGNSWVPHDNTVDSFYAARKAESAAKTGTKTAASMVQSDVYLDGDPACTPSGAHGGPGSTPAGHYAYQCAVCHKVGGRVSFLKSGPAYASGLAAPTYNTTTQTCSNVACHVVSGSYSYYVYDWGLDTTVLTTLTYGSSTPRPTASWFSTGAAGCTACHDDPPRNGSTGSNVWHSGNHGGQGPTGERNQCQFCHPDASSPGNGIGDTITNKTLHANGTANVSAVFTSACYGCH</sequence>
<evidence type="ECO:0000313" key="2">
    <source>
        <dbReference type="EMBL" id="BCG48324.1"/>
    </source>
</evidence>
<keyword evidence="3" id="KW-1185">Reference proteome</keyword>
<name>A0A6S6M9A5_9BACT</name>
<dbReference type="EMBL" id="AP023213">
    <property type="protein sequence ID" value="BCG48324.1"/>
    <property type="molecule type" value="Genomic_DNA"/>
</dbReference>
<feature type="chain" id="PRO_5028050609" evidence="1">
    <location>
        <begin position="24"/>
        <end position="324"/>
    </location>
</feature>
<dbReference type="RefSeq" id="WP_185243087.1">
    <property type="nucleotide sequence ID" value="NZ_AP023213.1"/>
</dbReference>
<proteinExistence type="predicted"/>
<evidence type="ECO:0000256" key="1">
    <source>
        <dbReference type="SAM" id="SignalP"/>
    </source>
</evidence>
<organism evidence="2 3">
    <name type="scientific">Citrifermentans bremense</name>
    <dbReference type="NCBI Taxonomy" id="60035"/>
    <lineage>
        <taxon>Bacteria</taxon>
        <taxon>Pseudomonadati</taxon>
        <taxon>Thermodesulfobacteriota</taxon>
        <taxon>Desulfuromonadia</taxon>
        <taxon>Geobacterales</taxon>
        <taxon>Geobacteraceae</taxon>
        <taxon>Citrifermentans</taxon>
    </lineage>
</organism>
<dbReference type="Proteomes" id="UP000515472">
    <property type="component" value="Chromosome"/>
</dbReference>
<feature type="signal peptide" evidence="1">
    <location>
        <begin position="1"/>
        <end position="23"/>
    </location>
</feature>
<accession>A0A6S6M9A5</accession>
<dbReference type="KEGG" id="gbn:GEOBRER4_30740"/>